<organism evidence="1 2">
    <name type="scientific">Oedothorax gibbosus</name>
    <dbReference type="NCBI Taxonomy" id="931172"/>
    <lineage>
        <taxon>Eukaryota</taxon>
        <taxon>Metazoa</taxon>
        <taxon>Ecdysozoa</taxon>
        <taxon>Arthropoda</taxon>
        <taxon>Chelicerata</taxon>
        <taxon>Arachnida</taxon>
        <taxon>Araneae</taxon>
        <taxon>Araneomorphae</taxon>
        <taxon>Entelegynae</taxon>
        <taxon>Araneoidea</taxon>
        <taxon>Linyphiidae</taxon>
        <taxon>Erigoninae</taxon>
        <taxon>Oedothorax</taxon>
    </lineage>
</organism>
<dbReference type="AlphaFoldDB" id="A0AAV6USN5"/>
<gene>
    <name evidence="1" type="ORF">JTE90_004860</name>
</gene>
<dbReference type="Proteomes" id="UP000827092">
    <property type="component" value="Unassembled WGS sequence"/>
</dbReference>
<proteinExistence type="predicted"/>
<evidence type="ECO:0000313" key="2">
    <source>
        <dbReference type="Proteomes" id="UP000827092"/>
    </source>
</evidence>
<dbReference type="EMBL" id="JAFNEN010000278">
    <property type="protein sequence ID" value="KAG8187114.1"/>
    <property type="molecule type" value="Genomic_DNA"/>
</dbReference>
<name>A0AAV6USN5_9ARAC</name>
<keyword evidence="2" id="KW-1185">Reference proteome</keyword>
<accession>A0AAV6USN5</accession>
<evidence type="ECO:0000313" key="1">
    <source>
        <dbReference type="EMBL" id="KAG8187114.1"/>
    </source>
</evidence>
<sequence length="70" mass="7469">MITTDLNNVQSQEARVLMHVLGGGLKCHLPGGALFLRGDCKVPESQELGVSRVDCRASLVIRGIVESHGV</sequence>
<comment type="caution">
    <text evidence="1">The sequence shown here is derived from an EMBL/GenBank/DDBJ whole genome shotgun (WGS) entry which is preliminary data.</text>
</comment>
<protein>
    <submittedName>
        <fullName evidence="1">Uncharacterized protein</fullName>
    </submittedName>
</protein>
<reference evidence="1 2" key="1">
    <citation type="journal article" date="2022" name="Nat. Ecol. Evol.">
        <title>A masculinizing supergene underlies an exaggerated male reproductive morph in a spider.</title>
        <authorList>
            <person name="Hendrickx F."/>
            <person name="De Corte Z."/>
            <person name="Sonet G."/>
            <person name="Van Belleghem S.M."/>
            <person name="Kostlbacher S."/>
            <person name="Vangestel C."/>
        </authorList>
    </citation>
    <scope>NUCLEOTIDE SEQUENCE [LARGE SCALE GENOMIC DNA]</scope>
    <source>
        <strain evidence="1">W744_W776</strain>
    </source>
</reference>